<keyword evidence="10" id="KW-0539">Nucleus</keyword>
<keyword evidence="9" id="KW-0804">Transcription</keyword>
<evidence type="ECO:0000313" key="16">
    <source>
        <dbReference type="WBParaSite" id="PSAMB.scaffold5389size11816.g26534.t1"/>
    </source>
</evidence>
<dbReference type="WBParaSite" id="PSAMB.scaffold5389size11816.g26534.t1">
    <property type="protein sequence ID" value="PSAMB.scaffold5389size11816.g26534.t1"/>
    <property type="gene ID" value="PSAMB.scaffold5389size11816.g26534"/>
</dbReference>
<dbReference type="GO" id="GO:0005667">
    <property type="term" value="C:transcription regulator complex"/>
    <property type="evidence" value="ECO:0007669"/>
    <property type="project" value="TreeGrafter"/>
</dbReference>
<dbReference type="SMART" id="SM00551">
    <property type="entry name" value="ZnF_TAZ"/>
    <property type="match status" value="1"/>
</dbReference>
<dbReference type="Proteomes" id="UP000887566">
    <property type="component" value="Unplaced"/>
</dbReference>
<organism evidence="15 16">
    <name type="scientific">Plectus sambesii</name>
    <dbReference type="NCBI Taxonomy" id="2011161"/>
    <lineage>
        <taxon>Eukaryota</taxon>
        <taxon>Metazoa</taxon>
        <taxon>Ecdysozoa</taxon>
        <taxon>Nematoda</taxon>
        <taxon>Chromadorea</taxon>
        <taxon>Plectida</taxon>
        <taxon>Plectina</taxon>
        <taxon>Plectoidea</taxon>
        <taxon>Plectidae</taxon>
        <taxon>Plectus</taxon>
    </lineage>
</organism>
<protein>
    <recommendedName>
        <fullName evidence="2">histone acetyltransferase</fullName>
        <ecNumber evidence="2">2.3.1.48</ecNumber>
    </recommendedName>
</protein>
<evidence type="ECO:0000313" key="15">
    <source>
        <dbReference type="Proteomes" id="UP000887566"/>
    </source>
</evidence>
<dbReference type="PANTHER" id="PTHR13808">
    <property type="entry name" value="CBP/P300-RELATED"/>
    <property type="match status" value="1"/>
</dbReference>
<dbReference type="PROSITE" id="PS50134">
    <property type="entry name" value="ZF_TAZ"/>
    <property type="match status" value="1"/>
</dbReference>
<evidence type="ECO:0000256" key="2">
    <source>
        <dbReference type="ARBA" id="ARBA00013184"/>
    </source>
</evidence>
<keyword evidence="5 12" id="KW-0863">Zinc-finger</keyword>
<evidence type="ECO:0000256" key="10">
    <source>
        <dbReference type="ARBA" id="ARBA00023242"/>
    </source>
</evidence>
<keyword evidence="4 12" id="KW-0479">Metal-binding</keyword>
<dbReference type="GO" id="GO:0045944">
    <property type="term" value="P:positive regulation of transcription by RNA polymerase II"/>
    <property type="evidence" value="ECO:0007669"/>
    <property type="project" value="TreeGrafter"/>
</dbReference>
<dbReference type="GO" id="GO:0003713">
    <property type="term" value="F:transcription coactivator activity"/>
    <property type="evidence" value="ECO:0007669"/>
    <property type="project" value="TreeGrafter"/>
</dbReference>
<reference evidence="16" key="1">
    <citation type="submission" date="2022-11" db="UniProtKB">
        <authorList>
            <consortium name="WormBaseParasite"/>
        </authorList>
    </citation>
    <scope>IDENTIFICATION</scope>
</reference>
<accession>A0A914WZB3</accession>
<dbReference type="EC" id="2.3.1.48" evidence="2"/>
<dbReference type="GO" id="GO:0005634">
    <property type="term" value="C:nucleus"/>
    <property type="evidence" value="ECO:0007669"/>
    <property type="project" value="UniProtKB-SubCell"/>
</dbReference>
<evidence type="ECO:0000256" key="9">
    <source>
        <dbReference type="ARBA" id="ARBA00023163"/>
    </source>
</evidence>
<evidence type="ECO:0000256" key="4">
    <source>
        <dbReference type="ARBA" id="ARBA00022723"/>
    </source>
</evidence>
<evidence type="ECO:0000259" key="14">
    <source>
        <dbReference type="PROSITE" id="PS50134"/>
    </source>
</evidence>
<evidence type="ECO:0000256" key="1">
    <source>
        <dbReference type="ARBA" id="ARBA00004123"/>
    </source>
</evidence>
<comment type="catalytic activity">
    <reaction evidence="11">
        <text>L-lysyl-[protein] + acetyl-CoA = N(6)-acetyl-L-lysyl-[protein] + CoA + H(+)</text>
        <dbReference type="Rhea" id="RHEA:45948"/>
        <dbReference type="Rhea" id="RHEA-COMP:9752"/>
        <dbReference type="Rhea" id="RHEA-COMP:10731"/>
        <dbReference type="ChEBI" id="CHEBI:15378"/>
        <dbReference type="ChEBI" id="CHEBI:29969"/>
        <dbReference type="ChEBI" id="CHEBI:57287"/>
        <dbReference type="ChEBI" id="CHEBI:57288"/>
        <dbReference type="ChEBI" id="CHEBI:61930"/>
        <dbReference type="EC" id="2.3.1.48"/>
    </reaction>
</comment>
<comment type="subcellular location">
    <subcellularLocation>
        <location evidence="1">Nucleus</location>
    </subcellularLocation>
</comment>
<dbReference type="Pfam" id="PF02135">
    <property type="entry name" value="zf-TAZ"/>
    <property type="match status" value="1"/>
</dbReference>
<feature type="zinc finger region" description="TAZ-type" evidence="12">
    <location>
        <begin position="116"/>
        <end position="209"/>
    </location>
</feature>
<dbReference type="SUPFAM" id="SSF57933">
    <property type="entry name" value="TAZ domain"/>
    <property type="match status" value="1"/>
</dbReference>
<keyword evidence="8" id="KW-0805">Transcription regulation</keyword>
<keyword evidence="6 12" id="KW-0862">Zinc</keyword>
<name>A0A914WZB3_9BILA</name>
<feature type="region of interest" description="Disordered" evidence="13">
    <location>
        <begin position="93"/>
        <end position="117"/>
    </location>
</feature>
<evidence type="ECO:0000256" key="5">
    <source>
        <dbReference type="ARBA" id="ARBA00022771"/>
    </source>
</evidence>
<keyword evidence="3" id="KW-0808">Transferase</keyword>
<evidence type="ECO:0000256" key="6">
    <source>
        <dbReference type="ARBA" id="ARBA00022833"/>
    </source>
</evidence>
<keyword evidence="15" id="KW-1185">Reference proteome</keyword>
<feature type="domain" description="TAZ-type" evidence="14">
    <location>
        <begin position="116"/>
        <end position="209"/>
    </location>
</feature>
<dbReference type="GO" id="GO:0000123">
    <property type="term" value="C:histone acetyltransferase complex"/>
    <property type="evidence" value="ECO:0007669"/>
    <property type="project" value="TreeGrafter"/>
</dbReference>
<dbReference type="InterPro" id="IPR035898">
    <property type="entry name" value="TAZ_dom_sf"/>
</dbReference>
<dbReference type="GO" id="GO:0008270">
    <property type="term" value="F:zinc ion binding"/>
    <property type="evidence" value="ECO:0007669"/>
    <property type="project" value="UniProtKB-KW"/>
</dbReference>
<evidence type="ECO:0000256" key="7">
    <source>
        <dbReference type="ARBA" id="ARBA00022853"/>
    </source>
</evidence>
<proteinExistence type="predicted"/>
<evidence type="ECO:0000256" key="3">
    <source>
        <dbReference type="ARBA" id="ARBA00022679"/>
    </source>
</evidence>
<dbReference type="InterPro" id="IPR000197">
    <property type="entry name" value="Znf_TAZ"/>
</dbReference>
<dbReference type="GO" id="GO:0031490">
    <property type="term" value="F:chromatin DNA binding"/>
    <property type="evidence" value="ECO:0007669"/>
    <property type="project" value="TreeGrafter"/>
</dbReference>
<dbReference type="PANTHER" id="PTHR13808:SF1">
    <property type="entry name" value="HISTONE ACETYLTRANSFERASE"/>
    <property type="match status" value="1"/>
</dbReference>
<evidence type="ECO:0000256" key="12">
    <source>
        <dbReference type="PROSITE-ProRule" id="PRU00203"/>
    </source>
</evidence>
<dbReference type="Gene3D" id="1.20.1020.10">
    <property type="entry name" value="TAZ domain"/>
    <property type="match status" value="1"/>
</dbReference>
<feature type="compositionally biased region" description="Low complexity" evidence="13">
    <location>
        <begin position="99"/>
        <end position="115"/>
    </location>
</feature>
<sequence length="210" mass="22377">MAEAPNNEANQQDQGISNSLTASMVSATHIANAADGPIWAKCDRDQVKLISVSDGLEGLSLGTSVNGGMQHGQAQPNKGVAPTITQASSAMLGSLTMNGPPSAGPQGAAGAQSSQDPEKRKLIQQQLVLLLHAHKCQQREKAESSNGQRMPCNLPHCSTIKGVLQHMTTCNNGRACGCKFFNRDRLFLLPLYPILPRENADMLPICFIFS</sequence>
<dbReference type="GO" id="GO:0004402">
    <property type="term" value="F:histone acetyltransferase activity"/>
    <property type="evidence" value="ECO:0007669"/>
    <property type="project" value="InterPro"/>
</dbReference>
<dbReference type="AlphaFoldDB" id="A0A914WZB3"/>
<evidence type="ECO:0000256" key="11">
    <source>
        <dbReference type="ARBA" id="ARBA00048017"/>
    </source>
</evidence>
<dbReference type="InterPro" id="IPR013178">
    <property type="entry name" value="Histone_AcTrfase_Rtt109/CBP"/>
</dbReference>
<evidence type="ECO:0000256" key="8">
    <source>
        <dbReference type="ARBA" id="ARBA00023015"/>
    </source>
</evidence>
<keyword evidence="7" id="KW-0156">Chromatin regulator</keyword>
<evidence type="ECO:0000256" key="13">
    <source>
        <dbReference type="SAM" id="MobiDB-lite"/>
    </source>
</evidence>